<comment type="similarity">
    <text evidence="1">Belongs to the short-chain dehydrogenases/reductases (SDR) family.</text>
</comment>
<dbReference type="CDD" id="cd05233">
    <property type="entry name" value="SDR_c"/>
    <property type="match status" value="1"/>
</dbReference>
<name>A0A347ZW31_9CHLR</name>
<dbReference type="AlphaFoldDB" id="A0A347ZW31"/>
<dbReference type="Gene3D" id="3.40.50.720">
    <property type="entry name" value="NAD(P)-binding Rossmann-like Domain"/>
    <property type="match status" value="1"/>
</dbReference>
<comment type="caution">
    <text evidence="2">The sequence shown here is derived from an EMBL/GenBank/DDBJ whole genome shotgun (WGS) entry which is preliminary data.</text>
</comment>
<gene>
    <name evidence="2" type="ORF">DFR64_2412</name>
</gene>
<dbReference type="OrthoDB" id="5786478at2"/>
<dbReference type="PANTHER" id="PTHR24314">
    <property type="entry name" value="NON-SPECIFIC LIPID TRANSFER PROTEIN-RELATED"/>
    <property type="match status" value="1"/>
</dbReference>
<dbReference type="InterPro" id="IPR036291">
    <property type="entry name" value="NAD(P)-bd_dom_sf"/>
</dbReference>
<dbReference type="GO" id="GO:0010304">
    <property type="term" value="P:PSII associated light-harvesting complex II catabolic process"/>
    <property type="evidence" value="ECO:0007669"/>
    <property type="project" value="TreeGrafter"/>
</dbReference>
<organism evidence="2 3">
    <name type="scientific">Pelolinea submarina</name>
    <dbReference type="NCBI Taxonomy" id="913107"/>
    <lineage>
        <taxon>Bacteria</taxon>
        <taxon>Bacillati</taxon>
        <taxon>Chloroflexota</taxon>
        <taxon>Anaerolineae</taxon>
        <taxon>Anaerolineales</taxon>
        <taxon>Anaerolineaceae</taxon>
        <taxon>Pelolinea</taxon>
    </lineage>
</organism>
<reference evidence="2 3" key="1">
    <citation type="submission" date="2018-08" db="EMBL/GenBank/DDBJ databases">
        <title>Genomic Encyclopedia of Type Strains, Phase IV (KMG-IV): sequencing the most valuable type-strain genomes for metagenomic binning, comparative biology and taxonomic classification.</title>
        <authorList>
            <person name="Goeker M."/>
        </authorList>
    </citation>
    <scope>NUCLEOTIDE SEQUENCE [LARGE SCALE GENOMIC DNA]</scope>
    <source>
        <strain evidence="2 3">DSM 23923</strain>
    </source>
</reference>
<protein>
    <submittedName>
        <fullName evidence="2">Short-subunit dehydrogenase</fullName>
    </submittedName>
</protein>
<dbReference type="SUPFAM" id="SSF51735">
    <property type="entry name" value="NAD(P)-binding Rossmann-fold domains"/>
    <property type="match status" value="1"/>
</dbReference>
<dbReference type="PANTHER" id="PTHR24314:SF21">
    <property type="entry name" value="CHLOROPHYLL(IDE) B REDUCTASE NYC1, CHLOROPLASTIC-RELATED"/>
    <property type="match status" value="1"/>
</dbReference>
<dbReference type="GO" id="GO:0034256">
    <property type="term" value="F:chlorophyll(ide) b reductase activity"/>
    <property type="evidence" value="ECO:0007669"/>
    <property type="project" value="TreeGrafter"/>
</dbReference>
<dbReference type="InterPro" id="IPR052625">
    <property type="entry name" value="Chl_b_Red"/>
</dbReference>
<dbReference type="PRINTS" id="PR00080">
    <property type="entry name" value="SDRFAMILY"/>
</dbReference>
<dbReference type="Proteomes" id="UP000256388">
    <property type="component" value="Unassembled WGS sequence"/>
</dbReference>
<evidence type="ECO:0000256" key="1">
    <source>
        <dbReference type="RuleBase" id="RU000363"/>
    </source>
</evidence>
<sequence>MEANKANRKVVITGGTRGIGRALAEAFLTRGCAVTITSRQQAALDSALAEIRECFPQASVFGTICDVRQYNQLEMLWTYAEKQMGGIDIWINNAGISNPMANFWELDADAYADVVTTNLIGAMYGSKVALNGFIRQGHGALYNLEGLGSKDNRKVKGQSIYGTTKAALYYLDQAVAAELESSNVIIGALQPGMVLTDMVMSRYRENPEEWKKVRAILTTLSEDVDKVAGNLAEKILQNRKQGARLVYSSPIKLMVKMMRMMLVKKDSKENIQEDREP</sequence>
<dbReference type="PRINTS" id="PR00081">
    <property type="entry name" value="GDHRDH"/>
</dbReference>
<proteinExistence type="inferred from homology"/>
<dbReference type="EMBL" id="QUMS01000003">
    <property type="protein sequence ID" value="REG07207.1"/>
    <property type="molecule type" value="Genomic_DNA"/>
</dbReference>
<evidence type="ECO:0000313" key="2">
    <source>
        <dbReference type="EMBL" id="REG07207.1"/>
    </source>
</evidence>
<dbReference type="InterPro" id="IPR002347">
    <property type="entry name" value="SDR_fam"/>
</dbReference>
<dbReference type="GO" id="GO:0015996">
    <property type="term" value="P:chlorophyll catabolic process"/>
    <property type="evidence" value="ECO:0007669"/>
    <property type="project" value="TreeGrafter"/>
</dbReference>
<keyword evidence="3" id="KW-1185">Reference proteome</keyword>
<evidence type="ECO:0000313" key="3">
    <source>
        <dbReference type="Proteomes" id="UP000256388"/>
    </source>
</evidence>
<dbReference type="Pfam" id="PF00106">
    <property type="entry name" value="adh_short"/>
    <property type="match status" value="1"/>
</dbReference>
<accession>A0A347ZW31</accession>
<dbReference type="RefSeq" id="WP_116225681.1">
    <property type="nucleotide sequence ID" value="NZ_AP018437.1"/>
</dbReference>